<organism evidence="1 2">
    <name type="scientific">Prorocentrum cordatum</name>
    <dbReference type="NCBI Taxonomy" id="2364126"/>
    <lineage>
        <taxon>Eukaryota</taxon>
        <taxon>Sar</taxon>
        <taxon>Alveolata</taxon>
        <taxon>Dinophyceae</taxon>
        <taxon>Prorocentrales</taxon>
        <taxon>Prorocentraceae</taxon>
        <taxon>Prorocentrum</taxon>
    </lineage>
</organism>
<comment type="caution">
    <text evidence="1">The sequence shown here is derived from an EMBL/GenBank/DDBJ whole genome shotgun (WGS) entry which is preliminary data.</text>
</comment>
<reference evidence="1" key="1">
    <citation type="submission" date="2023-10" db="EMBL/GenBank/DDBJ databases">
        <authorList>
            <person name="Chen Y."/>
            <person name="Shah S."/>
            <person name="Dougan E. K."/>
            <person name="Thang M."/>
            <person name="Chan C."/>
        </authorList>
    </citation>
    <scope>NUCLEOTIDE SEQUENCE [LARGE SCALE GENOMIC DNA]</scope>
</reference>
<evidence type="ECO:0000313" key="1">
    <source>
        <dbReference type="EMBL" id="CAK0897856.1"/>
    </source>
</evidence>
<name>A0ABN9XIR0_9DINO</name>
<dbReference type="Proteomes" id="UP001189429">
    <property type="component" value="Unassembled WGS sequence"/>
</dbReference>
<dbReference type="EMBL" id="CAUYUJ010020392">
    <property type="protein sequence ID" value="CAK0897856.1"/>
    <property type="molecule type" value="Genomic_DNA"/>
</dbReference>
<accession>A0ABN9XIR0</accession>
<protein>
    <submittedName>
        <fullName evidence="1">Uncharacterized protein</fullName>
    </submittedName>
</protein>
<evidence type="ECO:0000313" key="2">
    <source>
        <dbReference type="Proteomes" id="UP001189429"/>
    </source>
</evidence>
<sequence length="53" mass="5609">MQVYQALLDQALAASFRPPAAEVVAIVCCMVADLLLAPPSPSHLACNAFHEDV</sequence>
<gene>
    <name evidence="1" type="ORF">PCOR1329_LOCUS75910</name>
</gene>
<keyword evidence="2" id="KW-1185">Reference proteome</keyword>
<proteinExistence type="predicted"/>